<feature type="transmembrane region" description="Helical" evidence="1">
    <location>
        <begin position="21"/>
        <end position="41"/>
    </location>
</feature>
<dbReference type="Proteomes" id="UP001163255">
    <property type="component" value="Chromosome"/>
</dbReference>
<reference evidence="2" key="1">
    <citation type="submission" date="2022-10" db="EMBL/GenBank/DDBJ databases">
        <title>Completed Genome Sequence of two octocoral isolated bacterium, Endozoicomonas euniceicola EF212T and Endozoicomonas gorgoniicola PS125T.</title>
        <authorList>
            <person name="Chiou Y.-J."/>
            <person name="Chen Y.-H."/>
        </authorList>
    </citation>
    <scope>NUCLEOTIDE SEQUENCE</scope>
    <source>
        <strain evidence="2">EF212</strain>
    </source>
</reference>
<organism evidence="2 3">
    <name type="scientific">Endozoicomonas euniceicola</name>
    <dbReference type="NCBI Taxonomy" id="1234143"/>
    <lineage>
        <taxon>Bacteria</taxon>
        <taxon>Pseudomonadati</taxon>
        <taxon>Pseudomonadota</taxon>
        <taxon>Gammaproteobacteria</taxon>
        <taxon>Oceanospirillales</taxon>
        <taxon>Endozoicomonadaceae</taxon>
        <taxon>Endozoicomonas</taxon>
    </lineage>
</organism>
<evidence type="ECO:0000313" key="3">
    <source>
        <dbReference type="Proteomes" id="UP001163255"/>
    </source>
</evidence>
<keyword evidence="1" id="KW-1133">Transmembrane helix</keyword>
<keyword evidence="1" id="KW-0472">Membrane</keyword>
<accession>A0ABY6GVK4</accession>
<evidence type="ECO:0000256" key="1">
    <source>
        <dbReference type="SAM" id="Phobius"/>
    </source>
</evidence>
<keyword evidence="3" id="KW-1185">Reference proteome</keyword>
<protein>
    <submittedName>
        <fullName evidence="2">Uncharacterized protein</fullName>
    </submittedName>
</protein>
<sequence length="42" mass="4722">MNKLVTIDCSVMIMRDTLKTLMTLTGVVVILFIIVVGINLWL</sequence>
<gene>
    <name evidence="2" type="ORF">NX720_02400</name>
</gene>
<dbReference type="EMBL" id="CP103300">
    <property type="protein sequence ID" value="UYM16797.1"/>
    <property type="molecule type" value="Genomic_DNA"/>
</dbReference>
<evidence type="ECO:0000313" key="2">
    <source>
        <dbReference type="EMBL" id="UYM16797.1"/>
    </source>
</evidence>
<name>A0ABY6GVK4_9GAMM</name>
<dbReference type="RefSeq" id="WP_262599154.1">
    <property type="nucleotide sequence ID" value="NZ_CP103300.1"/>
</dbReference>
<keyword evidence="1" id="KW-0812">Transmembrane</keyword>
<proteinExistence type="predicted"/>